<evidence type="ECO:0000313" key="1">
    <source>
        <dbReference type="EMBL" id="MCL3998818.1"/>
    </source>
</evidence>
<feature type="non-terminal residue" evidence="1">
    <location>
        <position position="1"/>
    </location>
</feature>
<dbReference type="Gene3D" id="2.120.10.70">
    <property type="entry name" value="Fucose-specific lectin"/>
    <property type="match status" value="1"/>
</dbReference>
<dbReference type="RefSeq" id="WP_249493387.1">
    <property type="nucleotide sequence ID" value="NZ_JAMCCK010000082.1"/>
</dbReference>
<proteinExistence type="predicted"/>
<evidence type="ECO:0000313" key="2">
    <source>
        <dbReference type="Proteomes" id="UP001202052"/>
    </source>
</evidence>
<protein>
    <submittedName>
        <fullName evidence="1">Uncharacterized protein</fullName>
    </submittedName>
</protein>
<keyword evidence="2" id="KW-1185">Reference proteome</keyword>
<reference evidence="1 2" key="1">
    <citation type="submission" date="2022-05" db="EMBL/GenBank/DDBJ databases">
        <title>Genome Resource of Streptomyces lavenduligriseus GA1-1, a Strain with Broad-Spectrum Antifungal Activity against Phytopathogenic Fungi.</title>
        <authorList>
            <person name="Qi D."/>
        </authorList>
    </citation>
    <scope>NUCLEOTIDE SEQUENCE [LARGE SCALE GENOMIC DNA]</scope>
    <source>
        <strain evidence="1 2">GA1-1</strain>
    </source>
</reference>
<comment type="caution">
    <text evidence="1">The sequence shown here is derived from an EMBL/GenBank/DDBJ whole genome shotgun (WGS) entry which is preliminary data.</text>
</comment>
<organism evidence="1 2">
    <name type="scientific">Streptomyces lavenduligriseus</name>
    <dbReference type="NCBI Taxonomy" id="67315"/>
    <lineage>
        <taxon>Bacteria</taxon>
        <taxon>Bacillati</taxon>
        <taxon>Actinomycetota</taxon>
        <taxon>Actinomycetes</taxon>
        <taxon>Kitasatosporales</taxon>
        <taxon>Streptomycetaceae</taxon>
        <taxon>Streptomyces</taxon>
    </lineage>
</organism>
<dbReference type="EMBL" id="JAMCCK010000082">
    <property type="protein sequence ID" value="MCL3998818.1"/>
    <property type="molecule type" value="Genomic_DNA"/>
</dbReference>
<sequence length="152" mass="16946">AGTSLTSWYTPKDDVQHLGYVGTDQKVHELFFFLTGGDRKWHHNAPSFVPASEGVPPNVTAGTSLTSWYTPKDNVQHLGYVGTDQKVHELFFFLTGGDRKWHHNVPSDAFGRPPNVAGGTSPTSWYTPKDDAQHLGYVGTDQKVHELFFFIV</sequence>
<accession>A0ABT0P7E2</accession>
<name>A0ABT0P7E2_9ACTN</name>
<gene>
    <name evidence="1" type="ORF">M4438_35900</name>
</gene>
<dbReference type="Proteomes" id="UP001202052">
    <property type="component" value="Unassembled WGS sequence"/>
</dbReference>